<evidence type="ECO:0000313" key="3">
    <source>
        <dbReference type="EMBL" id="BAT06873.1"/>
    </source>
</evidence>
<feature type="domain" description="DUF6598" evidence="2">
    <location>
        <begin position="215"/>
        <end position="451"/>
    </location>
</feature>
<reference evidence="3 4" key="3">
    <citation type="journal article" date="2013" name="Rice">
        <title>Improvement of the Oryza sativa Nipponbare reference genome using next generation sequence and optical map data.</title>
        <authorList>
            <person name="Kawahara Y."/>
            <person name="de la Bastide M."/>
            <person name="Hamilton J.P."/>
            <person name="Kanamori H."/>
            <person name="McCombie W.R."/>
            <person name="Ouyang S."/>
            <person name="Schwartz D.C."/>
            <person name="Tanaka T."/>
            <person name="Wu J."/>
            <person name="Zhou S."/>
            <person name="Childs K.L."/>
            <person name="Davidson R.M."/>
            <person name="Lin H."/>
            <person name="Quesada-Ocampo L."/>
            <person name="Vaillancourt B."/>
            <person name="Sakai H."/>
            <person name="Lee S.S."/>
            <person name="Kim J."/>
            <person name="Numa H."/>
            <person name="Itoh T."/>
            <person name="Buell C.R."/>
            <person name="Matsumoto T."/>
        </authorList>
    </citation>
    <scope>NUCLEOTIDE SEQUENCE [LARGE SCALE GENOMIC DNA]</scope>
    <source>
        <strain evidence="4">cv. Nipponbare</strain>
    </source>
</reference>
<dbReference type="InterPro" id="IPR046533">
    <property type="entry name" value="DUF6598"/>
</dbReference>
<sequence length="459" mass="51671">MIHETERIWAHLRPIHPTSPFLPLLYLYRSIDLHGGGWLVGGPQREGDGGGGGGGGRGRGGGEEVGGFCYLLIPSFLSSNLIQSDLFQFYGLGFGTESARTMAEQQEDSFDLPLFVEEEDEAGAAAKQRRREQSQKPRRPRAPSFLDTPEVKERRARSSALAAKYWEHDPKTGISYYTRACFRDLTTFDLDKETQYGPMRFTDSIINKDHMLTSSLNVLSLKVKSSDVGYPINLYGTVIVRDGLDFNCIFIFRRNRDNCQVIQSENENIILTGPTRGIVFHGEIFFEINLKIKENEECNDKEFSKGLLEMKVYTRKSMIVSETLESRLSEVELVSASVKEALEGTVEINILSGPEVFHGKITACTTDVPNDIILYDSDVDDATTVGDDRVMQLLRRVVVVSVNEMLILNIDAHNIHPNDNLSSRTLRFTPFTRGLDEEVISCGLYKMRVKVVWSTLMMD</sequence>
<dbReference type="InParanoid" id="A0A0P0XJS1"/>
<dbReference type="STRING" id="39947.A0A0P0XJS1"/>
<protein>
    <submittedName>
        <fullName evidence="3">Os09g0120100 protein</fullName>
    </submittedName>
</protein>
<evidence type="ECO:0000259" key="2">
    <source>
        <dbReference type="Pfam" id="PF20241"/>
    </source>
</evidence>
<gene>
    <name evidence="3" type="ordered locus">Os09g0120100</name>
    <name evidence="3" type="ORF">OSNPB_090120100</name>
</gene>
<accession>A0A0P0XJS1</accession>
<dbReference type="Proteomes" id="UP000059680">
    <property type="component" value="Chromosome 9"/>
</dbReference>
<dbReference type="PaxDb" id="39947-A0A0P0XJS1"/>
<dbReference type="OMA" id="HNIHPND"/>
<dbReference type="AlphaFoldDB" id="A0A0P0XJS1"/>
<dbReference type="EMBL" id="AP014965">
    <property type="protein sequence ID" value="BAT06873.1"/>
    <property type="molecule type" value="Genomic_DNA"/>
</dbReference>
<keyword evidence="4" id="KW-1185">Reference proteome</keyword>
<dbReference type="Gramene" id="Os09t0120100-00">
    <property type="protein sequence ID" value="Os09t0120100-00"/>
    <property type="gene ID" value="Os09g0120100"/>
</dbReference>
<dbReference type="Pfam" id="PF20241">
    <property type="entry name" value="DUF6598"/>
    <property type="match status" value="1"/>
</dbReference>
<proteinExistence type="evidence at protein level"/>
<dbReference type="PANTHER" id="PTHR33065">
    <property type="entry name" value="OS07G0486400 PROTEIN"/>
    <property type="match status" value="1"/>
</dbReference>
<evidence type="ECO:0007829" key="5">
    <source>
        <dbReference type="PeptideAtlas" id="A0A0P0XJS1"/>
    </source>
</evidence>
<evidence type="ECO:0000313" key="4">
    <source>
        <dbReference type="Proteomes" id="UP000059680"/>
    </source>
</evidence>
<evidence type="ECO:0000256" key="1">
    <source>
        <dbReference type="SAM" id="MobiDB-lite"/>
    </source>
</evidence>
<organism evidence="3 4">
    <name type="scientific">Oryza sativa subsp. japonica</name>
    <name type="common">Rice</name>
    <dbReference type="NCBI Taxonomy" id="39947"/>
    <lineage>
        <taxon>Eukaryota</taxon>
        <taxon>Viridiplantae</taxon>
        <taxon>Streptophyta</taxon>
        <taxon>Embryophyta</taxon>
        <taxon>Tracheophyta</taxon>
        <taxon>Spermatophyta</taxon>
        <taxon>Magnoliopsida</taxon>
        <taxon>Liliopsida</taxon>
        <taxon>Poales</taxon>
        <taxon>Poaceae</taxon>
        <taxon>BOP clade</taxon>
        <taxon>Oryzoideae</taxon>
        <taxon>Oryzeae</taxon>
        <taxon>Oryzinae</taxon>
        <taxon>Oryza</taxon>
        <taxon>Oryza sativa</taxon>
    </lineage>
</organism>
<keyword evidence="5 6" id="KW-1267">Proteomics identification</keyword>
<evidence type="ECO:0007829" key="6">
    <source>
        <dbReference type="ProteomicsDB" id="A0A0P0XJS1"/>
    </source>
</evidence>
<dbReference type="eggNOG" id="ENOG502R521">
    <property type="taxonomic scope" value="Eukaryota"/>
</dbReference>
<dbReference type="FunCoup" id="A0A0P0XJS1">
    <property type="interactions" value="12"/>
</dbReference>
<dbReference type="PANTHER" id="PTHR33065:SF163">
    <property type="entry name" value="OS05G0112700 PROTEIN"/>
    <property type="match status" value="1"/>
</dbReference>
<reference evidence="3 4" key="2">
    <citation type="journal article" date="2013" name="Plant Cell Physiol.">
        <title>Rice Annotation Project Database (RAP-DB): an integrative and interactive database for rice genomics.</title>
        <authorList>
            <person name="Sakai H."/>
            <person name="Lee S.S."/>
            <person name="Tanaka T."/>
            <person name="Numa H."/>
            <person name="Kim J."/>
            <person name="Kawahara Y."/>
            <person name="Wakimoto H."/>
            <person name="Yang C.C."/>
            <person name="Iwamoto M."/>
            <person name="Abe T."/>
            <person name="Yamada Y."/>
            <person name="Muto A."/>
            <person name="Inokuchi H."/>
            <person name="Ikemura T."/>
            <person name="Matsumoto T."/>
            <person name="Sasaki T."/>
            <person name="Itoh T."/>
        </authorList>
    </citation>
    <scope>NUCLEOTIDE SEQUENCE [LARGE SCALE GENOMIC DNA]</scope>
    <source>
        <strain evidence="4">cv. Nipponbare</strain>
    </source>
</reference>
<reference evidence="4" key="1">
    <citation type="journal article" date="2005" name="Nature">
        <title>The map-based sequence of the rice genome.</title>
        <authorList>
            <consortium name="International rice genome sequencing project (IRGSP)"/>
            <person name="Matsumoto T."/>
            <person name="Wu J."/>
            <person name="Kanamori H."/>
            <person name="Katayose Y."/>
            <person name="Fujisawa M."/>
            <person name="Namiki N."/>
            <person name="Mizuno H."/>
            <person name="Yamamoto K."/>
            <person name="Antonio B.A."/>
            <person name="Baba T."/>
            <person name="Sakata K."/>
            <person name="Nagamura Y."/>
            <person name="Aoki H."/>
            <person name="Arikawa K."/>
            <person name="Arita K."/>
            <person name="Bito T."/>
            <person name="Chiden Y."/>
            <person name="Fujitsuka N."/>
            <person name="Fukunaka R."/>
            <person name="Hamada M."/>
            <person name="Harada C."/>
            <person name="Hayashi A."/>
            <person name="Hijishita S."/>
            <person name="Honda M."/>
            <person name="Hosokawa S."/>
            <person name="Ichikawa Y."/>
            <person name="Idonuma A."/>
            <person name="Iijima M."/>
            <person name="Ikeda M."/>
            <person name="Ikeno M."/>
            <person name="Ito K."/>
            <person name="Ito S."/>
            <person name="Ito T."/>
            <person name="Ito Y."/>
            <person name="Ito Y."/>
            <person name="Iwabuchi A."/>
            <person name="Kamiya K."/>
            <person name="Karasawa W."/>
            <person name="Kurita K."/>
            <person name="Katagiri S."/>
            <person name="Kikuta A."/>
            <person name="Kobayashi H."/>
            <person name="Kobayashi N."/>
            <person name="Machita K."/>
            <person name="Maehara T."/>
            <person name="Masukawa M."/>
            <person name="Mizubayashi T."/>
            <person name="Mukai Y."/>
            <person name="Nagasaki H."/>
            <person name="Nagata Y."/>
            <person name="Naito S."/>
            <person name="Nakashima M."/>
            <person name="Nakama Y."/>
            <person name="Nakamichi Y."/>
            <person name="Nakamura M."/>
            <person name="Meguro A."/>
            <person name="Negishi M."/>
            <person name="Ohta I."/>
            <person name="Ohta T."/>
            <person name="Okamoto M."/>
            <person name="Ono N."/>
            <person name="Saji S."/>
            <person name="Sakaguchi M."/>
            <person name="Sakai K."/>
            <person name="Shibata M."/>
            <person name="Shimokawa T."/>
            <person name="Song J."/>
            <person name="Takazaki Y."/>
            <person name="Terasawa K."/>
            <person name="Tsugane M."/>
            <person name="Tsuji K."/>
            <person name="Ueda S."/>
            <person name="Waki K."/>
            <person name="Yamagata H."/>
            <person name="Yamamoto M."/>
            <person name="Yamamoto S."/>
            <person name="Yamane H."/>
            <person name="Yoshiki S."/>
            <person name="Yoshihara R."/>
            <person name="Yukawa K."/>
            <person name="Zhong H."/>
            <person name="Yano M."/>
            <person name="Yuan Q."/>
            <person name="Ouyang S."/>
            <person name="Liu J."/>
            <person name="Jones K.M."/>
            <person name="Gansberger K."/>
            <person name="Moffat K."/>
            <person name="Hill J."/>
            <person name="Bera J."/>
            <person name="Fadrosh D."/>
            <person name="Jin S."/>
            <person name="Johri S."/>
            <person name="Kim M."/>
            <person name="Overton L."/>
            <person name="Reardon M."/>
            <person name="Tsitrin T."/>
            <person name="Vuong H."/>
            <person name="Weaver B."/>
            <person name="Ciecko A."/>
            <person name="Tallon L."/>
            <person name="Jackson J."/>
            <person name="Pai G."/>
            <person name="Aken S.V."/>
            <person name="Utterback T."/>
            <person name="Reidmuller S."/>
            <person name="Feldblyum T."/>
            <person name="Hsiao J."/>
            <person name="Zismann V."/>
            <person name="Iobst S."/>
            <person name="de Vazeille A.R."/>
            <person name="Buell C.R."/>
            <person name="Ying K."/>
            <person name="Li Y."/>
            <person name="Lu T."/>
            <person name="Huang Y."/>
            <person name="Zhao Q."/>
            <person name="Feng Q."/>
            <person name="Zhang L."/>
            <person name="Zhu J."/>
            <person name="Weng Q."/>
            <person name="Mu J."/>
            <person name="Lu Y."/>
            <person name="Fan D."/>
            <person name="Liu Y."/>
            <person name="Guan J."/>
            <person name="Zhang Y."/>
            <person name="Yu S."/>
            <person name="Liu X."/>
            <person name="Zhang Y."/>
            <person name="Hong G."/>
            <person name="Han B."/>
            <person name="Choisne N."/>
            <person name="Demange N."/>
            <person name="Orjeda G."/>
            <person name="Samain S."/>
            <person name="Cattolico L."/>
            <person name="Pelletier E."/>
            <person name="Couloux A."/>
            <person name="Segurens B."/>
            <person name="Wincker P."/>
            <person name="D'Hont A."/>
            <person name="Scarpelli C."/>
            <person name="Weissenbach J."/>
            <person name="Salanoubat M."/>
            <person name="Quetier F."/>
            <person name="Yu Y."/>
            <person name="Kim H.R."/>
            <person name="Rambo T."/>
            <person name="Currie J."/>
            <person name="Collura K."/>
            <person name="Luo M."/>
            <person name="Yang T."/>
            <person name="Ammiraju J.S.S."/>
            <person name="Engler F."/>
            <person name="Soderlund C."/>
            <person name="Wing R.A."/>
            <person name="Palmer L.E."/>
            <person name="de la Bastide M."/>
            <person name="Spiegel L."/>
            <person name="Nascimento L."/>
            <person name="Zutavern T."/>
            <person name="O'Shaughnessy A."/>
            <person name="Dike S."/>
            <person name="Dedhia N."/>
            <person name="Preston R."/>
            <person name="Balija V."/>
            <person name="McCombie W.R."/>
            <person name="Chow T."/>
            <person name="Chen H."/>
            <person name="Chung M."/>
            <person name="Chen C."/>
            <person name="Shaw J."/>
            <person name="Wu H."/>
            <person name="Hsiao K."/>
            <person name="Chao Y."/>
            <person name="Chu M."/>
            <person name="Cheng C."/>
            <person name="Hour A."/>
            <person name="Lee P."/>
            <person name="Lin S."/>
            <person name="Lin Y."/>
            <person name="Liou J."/>
            <person name="Liu S."/>
            <person name="Hsing Y."/>
            <person name="Raghuvanshi S."/>
            <person name="Mohanty A."/>
            <person name="Bharti A.K."/>
            <person name="Gaur A."/>
            <person name="Gupta V."/>
            <person name="Kumar D."/>
            <person name="Ravi V."/>
            <person name="Vij S."/>
            <person name="Kapur A."/>
            <person name="Khurana P."/>
            <person name="Khurana P."/>
            <person name="Khurana J.P."/>
            <person name="Tyagi A.K."/>
            <person name="Gaikwad K."/>
            <person name="Singh A."/>
            <person name="Dalal V."/>
            <person name="Srivastava S."/>
            <person name="Dixit A."/>
            <person name="Pal A.K."/>
            <person name="Ghazi I.A."/>
            <person name="Yadav M."/>
            <person name="Pandit A."/>
            <person name="Bhargava A."/>
            <person name="Sureshbabu K."/>
            <person name="Batra K."/>
            <person name="Sharma T.R."/>
            <person name="Mohapatra T."/>
            <person name="Singh N.K."/>
            <person name="Messing J."/>
            <person name="Nelson A.B."/>
            <person name="Fuks G."/>
            <person name="Kavchok S."/>
            <person name="Keizer G."/>
            <person name="Linton E."/>
            <person name="Llaca V."/>
            <person name="Song R."/>
            <person name="Tanyolac B."/>
            <person name="Young S."/>
            <person name="Ho-Il K."/>
            <person name="Hahn J.H."/>
            <person name="Sangsakoo G."/>
            <person name="Vanavichit A."/>
            <person name="de Mattos Luiz.A.T."/>
            <person name="Zimmer P.D."/>
            <person name="Malone G."/>
            <person name="Dellagostin O."/>
            <person name="de Oliveira A.C."/>
            <person name="Bevan M."/>
            <person name="Bancroft I."/>
            <person name="Minx P."/>
            <person name="Cordum H."/>
            <person name="Wilson R."/>
            <person name="Cheng Z."/>
            <person name="Jin W."/>
            <person name="Jiang J."/>
            <person name="Leong S.A."/>
            <person name="Iwama H."/>
            <person name="Gojobori T."/>
            <person name="Itoh T."/>
            <person name="Niimura Y."/>
            <person name="Fujii Y."/>
            <person name="Habara T."/>
            <person name="Sakai H."/>
            <person name="Sato Y."/>
            <person name="Wilson G."/>
            <person name="Kumar K."/>
            <person name="McCouch S."/>
            <person name="Juretic N."/>
            <person name="Hoen D."/>
            <person name="Wright S."/>
            <person name="Bruskiewich R."/>
            <person name="Bureau T."/>
            <person name="Miyao A."/>
            <person name="Hirochika H."/>
            <person name="Nishikawa T."/>
            <person name="Kadowaki K."/>
            <person name="Sugiura M."/>
            <person name="Burr B."/>
            <person name="Sasaki T."/>
        </authorList>
    </citation>
    <scope>NUCLEOTIDE SEQUENCE [LARGE SCALE GENOMIC DNA]</scope>
    <source>
        <strain evidence="4">cv. Nipponbare</strain>
    </source>
</reference>
<feature type="region of interest" description="Disordered" evidence="1">
    <location>
        <begin position="121"/>
        <end position="153"/>
    </location>
</feature>
<name>A0A0P0XJS1_ORYSJ</name>